<proteinExistence type="predicted"/>
<keyword evidence="3" id="KW-1185">Reference proteome</keyword>
<keyword evidence="1" id="KW-0472">Membrane</keyword>
<feature type="transmembrane region" description="Helical" evidence="1">
    <location>
        <begin position="7"/>
        <end position="26"/>
    </location>
</feature>
<accession>A0A2T1NBE5</accession>
<protein>
    <recommendedName>
        <fullName evidence="4">DUF3185 domain-containing protein</fullName>
    </recommendedName>
</protein>
<dbReference type="EMBL" id="PXOQ01000008">
    <property type="protein sequence ID" value="PSG89471.1"/>
    <property type="molecule type" value="Genomic_DNA"/>
</dbReference>
<evidence type="ECO:0000313" key="2">
    <source>
        <dbReference type="EMBL" id="PSG89471.1"/>
    </source>
</evidence>
<comment type="caution">
    <text evidence="2">The sequence shown here is derived from an EMBL/GenBank/DDBJ whole genome shotgun (WGS) entry which is preliminary data.</text>
</comment>
<keyword evidence="1" id="KW-1133">Transmembrane helix</keyword>
<keyword evidence="1" id="KW-0812">Transmembrane</keyword>
<dbReference type="RefSeq" id="WP_106463146.1">
    <property type="nucleotide sequence ID" value="NZ_PXOQ01000008.1"/>
</dbReference>
<reference evidence="2 3" key="1">
    <citation type="submission" date="2018-03" db="EMBL/GenBank/DDBJ databases">
        <title>Mesoflavibacter sp. HG37 and Mesoflavibacter sp. HG96 sp.nov., two marine bacteria isolated from seawater of Western Pacific Ocean.</title>
        <authorList>
            <person name="Cheng H."/>
            <person name="Wu Y.-H."/>
            <person name="Guo L.-L."/>
            <person name="Xu X.-W."/>
        </authorList>
    </citation>
    <scope>NUCLEOTIDE SEQUENCE [LARGE SCALE GENOMIC DNA]</scope>
    <source>
        <strain evidence="2 3">KCTC 32269</strain>
    </source>
</reference>
<evidence type="ECO:0000313" key="3">
    <source>
        <dbReference type="Proteomes" id="UP000238426"/>
    </source>
</evidence>
<dbReference type="Proteomes" id="UP000238426">
    <property type="component" value="Unassembled WGS sequence"/>
</dbReference>
<name>A0A2T1NBE5_9FLAO</name>
<evidence type="ECO:0000256" key="1">
    <source>
        <dbReference type="SAM" id="Phobius"/>
    </source>
</evidence>
<feature type="transmembrane region" description="Helical" evidence="1">
    <location>
        <begin position="46"/>
        <end position="64"/>
    </location>
</feature>
<evidence type="ECO:0008006" key="4">
    <source>
        <dbReference type="Google" id="ProtNLM"/>
    </source>
</evidence>
<organism evidence="2 3">
    <name type="scientific">Aurantibacter aestuarii</name>
    <dbReference type="NCBI Taxonomy" id="1266046"/>
    <lineage>
        <taxon>Bacteria</taxon>
        <taxon>Pseudomonadati</taxon>
        <taxon>Bacteroidota</taxon>
        <taxon>Flavobacteriia</taxon>
        <taxon>Flavobacteriales</taxon>
        <taxon>Flavobacteriaceae</taxon>
        <taxon>Aurantibacter</taxon>
    </lineage>
</organism>
<dbReference type="AlphaFoldDB" id="A0A2T1NBE5"/>
<dbReference type="OrthoDB" id="1454197at2"/>
<gene>
    <name evidence="2" type="ORF">C7H52_06765</name>
</gene>
<sequence>MNNLVSIVLRVVGLILLGYGIYQVIMPEASVDLGVVKAIAQDNSDAYVTMGLGLLSIGLGYFIGRKK</sequence>